<dbReference type="InParanoid" id="E4ZGC7"/>
<gene>
    <name evidence="2" type="ORF">LEMA_P064730.1</name>
</gene>
<feature type="chain" id="PRO_5003194669" evidence="1">
    <location>
        <begin position="19"/>
        <end position="40"/>
    </location>
</feature>
<evidence type="ECO:0000256" key="1">
    <source>
        <dbReference type="SAM" id="SignalP"/>
    </source>
</evidence>
<dbReference type="VEuPathDB" id="FungiDB:LEMA_P064730.1"/>
<evidence type="ECO:0000313" key="2">
    <source>
        <dbReference type="EMBL" id="CBX90347.1"/>
    </source>
</evidence>
<reference evidence="3" key="1">
    <citation type="journal article" date="2011" name="Nat. Commun.">
        <title>Effector diversification within compartments of the Leptosphaeria maculans genome affected by Repeat-Induced Point mutations.</title>
        <authorList>
            <person name="Rouxel T."/>
            <person name="Grandaubert J."/>
            <person name="Hane J.K."/>
            <person name="Hoede C."/>
            <person name="van de Wouw A.P."/>
            <person name="Couloux A."/>
            <person name="Dominguez V."/>
            <person name="Anthouard V."/>
            <person name="Bally P."/>
            <person name="Bourras S."/>
            <person name="Cozijnsen A.J."/>
            <person name="Ciuffetti L.M."/>
            <person name="Degrave A."/>
            <person name="Dilmaghani A."/>
            <person name="Duret L."/>
            <person name="Fudal I."/>
            <person name="Goodwin S.B."/>
            <person name="Gout L."/>
            <person name="Glaser N."/>
            <person name="Linglin J."/>
            <person name="Kema G.H.J."/>
            <person name="Lapalu N."/>
            <person name="Lawrence C.B."/>
            <person name="May K."/>
            <person name="Meyer M."/>
            <person name="Ollivier B."/>
            <person name="Poulain J."/>
            <person name="Schoch C.L."/>
            <person name="Simon A."/>
            <person name="Spatafora J.W."/>
            <person name="Stachowiak A."/>
            <person name="Turgeon B.G."/>
            <person name="Tyler B.M."/>
            <person name="Vincent D."/>
            <person name="Weissenbach J."/>
            <person name="Amselem J."/>
            <person name="Quesneville H."/>
            <person name="Oliver R.P."/>
            <person name="Wincker P."/>
            <person name="Balesdent M.-H."/>
            <person name="Howlett B.J."/>
        </authorList>
    </citation>
    <scope>NUCLEOTIDE SEQUENCE [LARGE SCALE GENOMIC DNA]</scope>
    <source>
        <strain evidence="3">JN3 / isolate v23.1.3 / race Av1-4-5-6-7-8</strain>
    </source>
</reference>
<sequence length="40" mass="4179">MLLYVLLLLPFNAASVRPVDLLYPATGPNGGVAAKPAKAR</sequence>
<accession>E4ZGC7</accession>
<dbReference type="Proteomes" id="UP000002668">
    <property type="component" value="Genome"/>
</dbReference>
<keyword evidence="1" id="KW-0732">Signal</keyword>
<dbReference type="EMBL" id="FP929064">
    <property type="protein sequence ID" value="CBX90347.1"/>
    <property type="molecule type" value="Genomic_DNA"/>
</dbReference>
<name>E4ZGC7_LEPMJ</name>
<dbReference type="HOGENOM" id="CLU_3299521_0_0_1"/>
<feature type="signal peptide" evidence="1">
    <location>
        <begin position="1"/>
        <end position="18"/>
    </location>
</feature>
<organism evidence="2 3">
    <name type="scientific">Leptosphaeria maculans (strain JN3 / isolate v23.1.3 / race Av1-4-5-6-7-8)</name>
    <name type="common">Blackleg fungus</name>
    <name type="synonym">Phoma lingam</name>
    <dbReference type="NCBI Taxonomy" id="985895"/>
    <lineage>
        <taxon>Eukaryota</taxon>
        <taxon>Fungi</taxon>
        <taxon>Dikarya</taxon>
        <taxon>Ascomycota</taxon>
        <taxon>Pezizomycotina</taxon>
        <taxon>Dothideomycetes</taxon>
        <taxon>Pleosporomycetidae</taxon>
        <taxon>Pleosporales</taxon>
        <taxon>Pleosporineae</taxon>
        <taxon>Leptosphaeriaceae</taxon>
        <taxon>Plenodomus</taxon>
        <taxon>Plenodomus lingam/Leptosphaeria maculans species complex</taxon>
    </lineage>
</organism>
<keyword evidence="3" id="KW-1185">Reference proteome</keyword>
<dbReference type="AlphaFoldDB" id="E4ZGC7"/>
<protein>
    <submittedName>
        <fullName evidence="2">Uncharacterized protein</fullName>
    </submittedName>
</protein>
<proteinExistence type="predicted"/>
<evidence type="ECO:0000313" key="3">
    <source>
        <dbReference type="Proteomes" id="UP000002668"/>
    </source>
</evidence>